<evidence type="ECO:0000313" key="1">
    <source>
        <dbReference type="EMBL" id="MEO2218024.1"/>
    </source>
</evidence>
<gene>
    <name evidence="1" type="ORF">ABGV49_13250</name>
</gene>
<comment type="caution">
    <text evidence="1">The sequence shown here is derived from an EMBL/GenBank/DDBJ whole genome shotgun (WGS) entry which is preliminary data.</text>
</comment>
<dbReference type="Proteomes" id="UP001455709">
    <property type="component" value="Unassembled WGS sequence"/>
</dbReference>
<proteinExistence type="predicted"/>
<accession>A0ABV0FD54</accession>
<evidence type="ECO:0000313" key="2">
    <source>
        <dbReference type="Proteomes" id="UP001455709"/>
    </source>
</evidence>
<dbReference type="RefSeq" id="WP_347371026.1">
    <property type="nucleotide sequence ID" value="NZ_JBDOJC010000001.1"/>
</dbReference>
<reference evidence="1 2" key="1">
    <citation type="submission" date="2024-05" db="EMBL/GenBank/DDBJ databases">
        <authorList>
            <person name="De Oliveira J.P."/>
            <person name="Noriler S.A."/>
            <person name="De Oliveira A.G."/>
            <person name="Sipoli D.S."/>
        </authorList>
    </citation>
    <scope>NUCLEOTIDE SEQUENCE [LARGE SCALE GENOMIC DNA]</scope>
    <source>
        <strain evidence="1 2">LABIM189</strain>
    </source>
</reference>
<keyword evidence="2" id="KW-1185">Reference proteome</keyword>
<organism evidence="1 2">
    <name type="scientific">Chromobacterium vaccinii</name>
    <dbReference type="NCBI Taxonomy" id="1108595"/>
    <lineage>
        <taxon>Bacteria</taxon>
        <taxon>Pseudomonadati</taxon>
        <taxon>Pseudomonadota</taxon>
        <taxon>Betaproteobacteria</taxon>
        <taxon>Neisseriales</taxon>
        <taxon>Chromobacteriaceae</taxon>
        <taxon>Chromobacterium</taxon>
    </lineage>
</organism>
<sequence length="117" mass="12992">MYLTIVEWWIYWRKLSFSLNRKIRAGYRAAESCYAILSGKIMGYHSVTTTIADDDYALGWVAGERVIITQSGILGELGSEWEGSPVFCKSYLLQLIALSIEHGVIAPAEISAAVSRS</sequence>
<name>A0ABV0FD54_9NEIS</name>
<protein>
    <submittedName>
        <fullName evidence="1">Uncharacterized protein</fullName>
    </submittedName>
</protein>
<dbReference type="EMBL" id="JBDOJC010000001">
    <property type="protein sequence ID" value="MEO2218024.1"/>
    <property type="molecule type" value="Genomic_DNA"/>
</dbReference>